<accession>A0ABQ8TYN7</accession>
<sequence>MLCKKEVTALCGWIQYHVWCGRTMYLSRHQQRGSKEVAERESSRKEDSLELESPCLFRAGSNFYMQPRRKGVVQLILNRMLNYMTLVYTHFTSKVSRFYNQMMMFLSDKVWLQEDFAHFGRRVTAVLNQQFPPCWIGQEGPMTRPPRSPNLSPLGHFLWKHIKSVVYAARSNTKVELFWKIMECSEDLRNDGGVVMRAVNSFTEELKYASTTIVVISNLMCQIRMYIPQNKITPTIEIAVGGLMVHFCHKEPGKLADPMKVRRMCSTGYLDAGNKELEDRGIEQGGMAEAFEEGQSPHRAVEPA</sequence>
<keyword evidence="2" id="KW-1185">Reference proteome</keyword>
<dbReference type="PANTHER" id="PTHR47326">
    <property type="entry name" value="TRANSPOSABLE ELEMENT TC3 TRANSPOSASE-LIKE PROTEIN"/>
    <property type="match status" value="1"/>
</dbReference>
<name>A0ABQ8TYN7_PERAM</name>
<dbReference type="Gene3D" id="3.30.420.10">
    <property type="entry name" value="Ribonuclease H-like superfamily/Ribonuclease H"/>
    <property type="match status" value="1"/>
</dbReference>
<proteinExistence type="predicted"/>
<organism evidence="1 2">
    <name type="scientific">Periplaneta americana</name>
    <name type="common">American cockroach</name>
    <name type="synonym">Blatta americana</name>
    <dbReference type="NCBI Taxonomy" id="6978"/>
    <lineage>
        <taxon>Eukaryota</taxon>
        <taxon>Metazoa</taxon>
        <taxon>Ecdysozoa</taxon>
        <taxon>Arthropoda</taxon>
        <taxon>Hexapoda</taxon>
        <taxon>Insecta</taxon>
        <taxon>Pterygota</taxon>
        <taxon>Neoptera</taxon>
        <taxon>Polyneoptera</taxon>
        <taxon>Dictyoptera</taxon>
        <taxon>Blattodea</taxon>
        <taxon>Blattoidea</taxon>
        <taxon>Blattidae</taxon>
        <taxon>Blattinae</taxon>
        <taxon>Periplaneta</taxon>
    </lineage>
</organism>
<dbReference type="EMBL" id="JAJSOF020000001">
    <property type="protein sequence ID" value="KAJ4450755.1"/>
    <property type="molecule type" value="Genomic_DNA"/>
</dbReference>
<protein>
    <submittedName>
        <fullName evidence="1">Uncharacterized protein</fullName>
    </submittedName>
</protein>
<comment type="caution">
    <text evidence="1">The sequence shown here is derived from an EMBL/GenBank/DDBJ whole genome shotgun (WGS) entry which is preliminary data.</text>
</comment>
<dbReference type="InterPro" id="IPR036397">
    <property type="entry name" value="RNaseH_sf"/>
</dbReference>
<evidence type="ECO:0000313" key="2">
    <source>
        <dbReference type="Proteomes" id="UP001148838"/>
    </source>
</evidence>
<dbReference type="Proteomes" id="UP001148838">
    <property type="component" value="Unassembled WGS sequence"/>
</dbReference>
<dbReference type="PANTHER" id="PTHR47326:SF1">
    <property type="entry name" value="HTH PSQ-TYPE DOMAIN-CONTAINING PROTEIN"/>
    <property type="match status" value="1"/>
</dbReference>
<reference evidence="1 2" key="1">
    <citation type="journal article" date="2022" name="Allergy">
        <title>Genome assembly and annotation of Periplaneta americana reveal a comprehensive cockroach allergen profile.</title>
        <authorList>
            <person name="Wang L."/>
            <person name="Xiong Q."/>
            <person name="Saelim N."/>
            <person name="Wang L."/>
            <person name="Nong W."/>
            <person name="Wan A.T."/>
            <person name="Shi M."/>
            <person name="Liu X."/>
            <person name="Cao Q."/>
            <person name="Hui J.H.L."/>
            <person name="Sookrung N."/>
            <person name="Leung T.F."/>
            <person name="Tungtrongchitr A."/>
            <person name="Tsui S.K.W."/>
        </authorList>
    </citation>
    <scope>NUCLEOTIDE SEQUENCE [LARGE SCALE GENOMIC DNA]</scope>
    <source>
        <strain evidence="1">PWHHKU_190912</strain>
    </source>
</reference>
<gene>
    <name evidence="1" type="ORF">ANN_02185</name>
</gene>
<evidence type="ECO:0000313" key="1">
    <source>
        <dbReference type="EMBL" id="KAJ4450755.1"/>
    </source>
</evidence>